<dbReference type="Gene3D" id="2.60.40.10">
    <property type="entry name" value="Immunoglobulins"/>
    <property type="match status" value="1"/>
</dbReference>
<keyword evidence="3" id="KW-1185">Reference proteome</keyword>
<protein>
    <recommendedName>
        <fullName evidence="1">Ig-like domain-containing protein</fullName>
    </recommendedName>
</protein>
<proteinExistence type="predicted"/>
<dbReference type="InterPro" id="IPR013783">
    <property type="entry name" value="Ig-like_fold"/>
</dbReference>
<dbReference type="GO" id="GO:0050808">
    <property type="term" value="P:synapse organization"/>
    <property type="evidence" value="ECO:0007669"/>
    <property type="project" value="TreeGrafter"/>
</dbReference>
<dbReference type="InterPro" id="IPR007110">
    <property type="entry name" value="Ig-like_dom"/>
</dbReference>
<dbReference type="AlphaFoldDB" id="A0A9N9WBY7"/>
<feature type="domain" description="Ig-like" evidence="1">
    <location>
        <begin position="229"/>
        <end position="325"/>
    </location>
</feature>
<organism evidence="2 3">
    <name type="scientific">Diatraea saccharalis</name>
    <name type="common">sugarcane borer</name>
    <dbReference type="NCBI Taxonomy" id="40085"/>
    <lineage>
        <taxon>Eukaryota</taxon>
        <taxon>Metazoa</taxon>
        <taxon>Ecdysozoa</taxon>
        <taxon>Arthropoda</taxon>
        <taxon>Hexapoda</taxon>
        <taxon>Insecta</taxon>
        <taxon>Pterygota</taxon>
        <taxon>Neoptera</taxon>
        <taxon>Endopterygota</taxon>
        <taxon>Lepidoptera</taxon>
        <taxon>Glossata</taxon>
        <taxon>Ditrysia</taxon>
        <taxon>Pyraloidea</taxon>
        <taxon>Crambidae</taxon>
        <taxon>Crambinae</taxon>
        <taxon>Diatraea</taxon>
    </lineage>
</organism>
<dbReference type="InterPro" id="IPR037448">
    <property type="entry name" value="Zig-8"/>
</dbReference>
<dbReference type="PROSITE" id="PS50835">
    <property type="entry name" value="IG_LIKE"/>
    <property type="match status" value="1"/>
</dbReference>
<reference evidence="2" key="1">
    <citation type="submission" date="2021-12" db="EMBL/GenBank/DDBJ databases">
        <authorList>
            <person name="King R."/>
        </authorList>
    </citation>
    <scope>NUCLEOTIDE SEQUENCE</scope>
</reference>
<dbReference type="Proteomes" id="UP001153714">
    <property type="component" value="Chromosome 14"/>
</dbReference>
<dbReference type="OrthoDB" id="6365338at2759"/>
<dbReference type="InterPro" id="IPR036179">
    <property type="entry name" value="Ig-like_dom_sf"/>
</dbReference>
<dbReference type="PANTHER" id="PTHR23279:SF5">
    <property type="entry name" value="DEFECTIVE PROBOSCIS EXTENSION RESPONSE 8, ISOFORM A"/>
    <property type="match status" value="1"/>
</dbReference>
<evidence type="ECO:0000259" key="1">
    <source>
        <dbReference type="PROSITE" id="PS50835"/>
    </source>
</evidence>
<dbReference type="EMBL" id="OU893345">
    <property type="protein sequence ID" value="CAG9785753.1"/>
    <property type="molecule type" value="Genomic_DNA"/>
</dbReference>
<dbReference type="GO" id="GO:0032589">
    <property type="term" value="C:neuron projection membrane"/>
    <property type="evidence" value="ECO:0007669"/>
    <property type="project" value="TreeGrafter"/>
</dbReference>
<evidence type="ECO:0000313" key="2">
    <source>
        <dbReference type="EMBL" id="CAG9785753.1"/>
    </source>
</evidence>
<sequence length="336" mass="38290">MRAAQGRSSWKPTGLAYVQQWASNAYDEYSAGKGFFEGLLTQSLFQERRPLPPGACGEEWREVRAQSASLQFIFSPALLKETVMIPKSGDNRWDKLMKLLLMCRQESGNSRSRDQSTVSESSRRFRTEFLEDWPQTPGAPYFDPSTPDNVTGLVGHPVSWVRHRDIHLLTVGRYTYTSDQRFEAQHKPRSEEWALYIRSPQRRDSGQYECQISTTPPIGHAVHLNIVEPETEIMGGSDLFIYAGSTINLTCIVRHTPEPPSTINWTHRGKRRVSTAVADCWCNLRERQTQAHMSVYQIMLKWLLPAFTCLLRVSTAVSARIRTVDAHYMITPPPCA</sequence>
<accession>A0A9N9WBY7</accession>
<evidence type="ECO:0000313" key="3">
    <source>
        <dbReference type="Proteomes" id="UP001153714"/>
    </source>
</evidence>
<dbReference type="PANTHER" id="PTHR23279">
    <property type="entry name" value="DEFECTIVE PROBOSCIS EXTENSION RESPONSE DPR -RELATED"/>
    <property type="match status" value="1"/>
</dbReference>
<reference evidence="2" key="2">
    <citation type="submission" date="2022-10" db="EMBL/GenBank/DDBJ databases">
        <authorList>
            <consortium name="ENA_rothamsted_submissions"/>
            <consortium name="culmorum"/>
            <person name="King R."/>
        </authorList>
    </citation>
    <scope>NUCLEOTIDE SEQUENCE</scope>
</reference>
<name>A0A9N9WBY7_9NEOP</name>
<gene>
    <name evidence="2" type="ORF">DIATSA_LOCUS3765</name>
</gene>
<dbReference type="SUPFAM" id="SSF48726">
    <property type="entry name" value="Immunoglobulin"/>
    <property type="match status" value="1"/>
</dbReference>